<feature type="region of interest" description="Disordered" evidence="1">
    <location>
        <begin position="691"/>
        <end position="755"/>
    </location>
</feature>
<dbReference type="Proteomes" id="UP000652761">
    <property type="component" value="Unassembled WGS sequence"/>
</dbReference>
<dbReference type="EMBL" id="NMUH01000161">
    <property type="protein sequence ID" value="MQL73318.1"/>
    <property type="molecule type" value="Genomic_DNA"/>
</dbReference>
<feature type="compositionally biased region" description="Polar residues" evidence="1">
    <location>
        <begin position="798"/>
        <end position="808"/>
    </location>
</feature>
<protein>
    <submittedName>
        <fullName evidence="2">Uncharacterized protein</fullName>
    </submittedName>
</protein>
<keyword evidence="3" id="KW-1185">Reference proteome</keyword>
<evidence type="ECO:0000313" key="3">
    <source>
        <dbReference type="Proteomes" id="UP000652761"/>
    </source>
</evidence>
<feature type="compositionally biased region" description="Polar residues" evidence="1">
    <location>
        <begin position="1121"/>
        <end position="1148"/>
    </location>
</feature>
<gene>
    <name evidence="2" type="ORF">Taro_005669</name>
</gene>
<feature type="region of interest" description="Disordered" evidence="1">
    <location>
        <begin position="769"/>
        <end position="827"/>
    </location>
</feature>
<dbReference type="PANTHER" id="PTHR31267:SF2">
    <property type="entry name" value="EXPRESSED PROTEIN"/>
    <property type="match status" value="1"/>
</dbReference>
<evidence type="ECO:0000256" key="1">
    <source>
        <dbReference type="SAM" id="MobiDB-lite"/>
    </source>
</evidence>
<feature type="compositionally biased region" description="Polar residues" evidence="1">
    <location>
        <begin position="622"/>
        <end position="635"/>
    </location>
</feature>
<feature type="compositionally biased region" description="Low complexity" evidence="1">
    <location>
        <begin position="1448"/>
        <end position="1463"/>
    </location>
</feature>
<dbReference type="PANTHER" id="PTHR31267">
    <property type="entry name" value="DENTIN SIALOPHOSPHOPROTEIN-LIKE PROTEIN"/>
    <property type="match status" value="1"/>
</dbReference>
<proteinExistence type="predicted"/>
<evidence type="ECO:0000313" key="2">
    <source>
        <dbReference type="EMBL" id="MQL73318.1"/>
    </source>
</evidence>
<feature type="compositionally biased region" description="Polar residues" evidence="1">
    <location>
        <begin position="1211"/>
        <end position="1223"/>
    </location>
</feature>
<feature type="region of interest" description="Disordered" evidence="1">
    <location>
        <begin position="1115"/>
        <end position="1148"/>
    </location>
</feature>
<feature type="region of interest" description="Disordered" evidence="1">
    <location>
        <begin position="583"/>
        <end position="635"/>
    </location>
</feature>
<organism evidence="2 3">
    <name type="scientific">Colocasia esculenta</name>
    <name type="common">Wild taro</name>
    <name type="synonym">Arum esculentum</name>
    <dbReference type="NCBI Taxonomy" id="4460"/>
    <lineage>
        <taxon>Eukaryota</taxon>
        <taxon>Viridiplantae</taxon>
        <taxon>Streptophyta</taxon>
        <taxon>Embryophyta</taxon>
        <taxon>Tracheophyta</taxon>
        <taxon>Spermatophyta</taxon>
        <taxon>Magnoliopsida</taxon>
        <taxon>Liliopsida</taxon>
        <taxon>Araceae</taxon>
        <taxon>Aroideae</taxon>
        <taxon>Colocasieae</taxon>
        <taxon>Colocasia</taxon>
    </lineage>
</organism>
<feature type="region of interest" description="Disordered" evidence="1">
    <location>
        <begin position="1432"/>
        <end position="1470"/>
    </location>
</feature>
<comment type="caution">
    <text evidence="2">The sequence shown here is derived from an EMBL/GenBank/DDBJ whole genome shotgun (WGS) entry which is preliminary data.</text>
</comment>
<accession>A0A843TNT6</accession>
<feature type="compositionally biased region" description="Polar residues" evidence="1">
    <location>
        <begin position="722"/>
        <end position="749"/>
    </location>
</feature>
<dbReference type="OrthoDB" id="1926238at2759"/>
<name>A0A843TNT6_COLES</name>
<feature type="compositionally biased region" description="Polar residues" evidence="1">
    <location>
        <begin position="1169"/>
        <end position="1199"/>
    </location>
</feature>
<reference evidence="2" key="1">
    <citation type="submission" date="2017-07" db="EMBL/GenBank/DDBJ databases">
        <title>Taro Niue Genome Assembly and Annotation.</title>
        <authorList>
            <person name="Atibalentja N."/>
            <person name="Keating K."/>
            <person name="Fields C.J."/>
        </authorList>
    </citation>
    <scope>NUCLEOTIDE SEQUENCE</scope>
    <source>
        <strain evidence="2">Niue_2</strain>
        <tissue evidence="2">Leaf</tissue>
    </source>
</reference>
<sequence length="1668" mass="181915">MKGQQGMSQPWSRQQSGYNDMQLWQQQLMYKQLQELQKQQQLQQLDQESWQQNSSSQFSSISKQAALDQLPSVVNGMPMCDVPNHTWQSENVGPESRMPSSSQMFVAGNMNWAAQQVGPAGAHRFPNGLMLSQDQGPVFRSTGLVPQQLDQSLYGTPVSSNRTLKQLAQIQGVSNYGADMMAKFVGNPIEKVPMQSGAFNSFDQGLFQGQINIQDSPIASQRFPGKTFFGQLPVQNVSNGIMPENFQQLNALGRGLQAQEFRGGQERADWPGNSREKAVSQVEMVKLDPTEEKLLFSTDDSPWGASFGSGNIETGGTHRNLLEANNYVSAFPSVQSGSWSALMQSAVAETSSGDTGVQDEWSGLSFQQKELSSGNRPSMFVDGGKQQATWAENLQSASSLTSRPFPLFDETDVSSNDRTASVFQHSSFKSTYDHGDEVHAGVPPQSLQQPSKDANDQFDKSQLHNQFLEGNGQAQMHFGVTSGDVWAGQFYEQQVNSVPAEANLSQHNVQGSWAHQQNIPSYNSGAQTQRTHTKMNGWSINESGGDAILKVHDHDSSAQQNQVNCTKGSMHMQRDQDGNMWKANENQKSAPFPHSIGGFGSGKSGIDIPQVQTGDLHMGSFSGINSNNSKANQDENQQLLARHKSDYGKHTYVDSSLKGNEGVGKHQYEANNGLQVWESSHERKKENNIQKGISDDGYTSTNAHAGQPIDSQGFERGRESLHTGSDSHPSASGDQKASDQSVRKNSGPQRFQFHPMGNLGVNVEAQNSKQNFYPQGPSQTAPHGFKSQESGYLGKSQFAGQVASNSMGDTEKQQLFDSPRNVKGSEELHSRGTIFGHDSNIPASLDESAAYFTRNRSSQASQNMLELLHKVDQSRDSGNISSFGFSNHNMISERPDVAASDMPSNLQHSSALQGVGLHLALRSQNSLPSQHQQVLNHALSSKAVLDHNSRHFDSEVEGDKTQMHPTSASLRPLPTMHELSQRENWYYLSGLSGQPHKETSQSSIQTNSTAMTASILPSARHDLQQQPHVSSASGHLATDQSVNVSSGGQLVLDVHNRDPLHIRRLNELQSGDMHDEAVTNQSGQPLLPGVRVSPFGLGSPRDAHMPMGSQPYLNDMGQPRVMSTTSSYPRNSGQFSGPGTPSASQRMAQQGAFSTMLHNVWTNVSAQQRLSGNQSTKPTPSMSASVSSGVLDTNASLSQRAEDQGNKKEQSTASCSTNSQQFTYGEEQTGKDSSMRQIPQQKVDVAPHISGALQVSESLSQHTAVGNSSTTIQSLVRLHQQEIGRAKYEQGLSLDKRAGHASLLNVASSTRDIGSSGHSLKAFDVQHPNYSLLQQVQAMKAIETDPSKRLGKRPKGADSAIGAQQVTGKTPQTYIYGYNTVIRVPPDKELNVSGNQSSFPSDAKMLCFSSEANVDQNIVKTSQLAGKEVNSQVLAGPRNQDVQNHPRSGSITSTSSSVGGTPSRIDPQMAPSWFGQYGNFNNEQTLSMYSGLGGPQKTAKAVAQQYFFSKASENSDAPTSAEKRSDPIRVESIWQSSSTTAIPDEHASLHYASQEAAEHNLIQRPKKRKTATSELLPWHKEIMHGSERLRSLRFERRASISDVKMECQDLEKVSMINRFAKFHGRGQTEGAESSSASESVPRKIFPQRYVTALSMPGSLPEGVFCLSL</sequence>
<feature type="region of interest" description="Disordered" evidence="1">
    <location>
        <begin position="1169"/>
        <end position="1241"/>
    </location>
</feature>
<feature type="region of interest" description="Disordered" evidence="1">
    <location>
        <begin position="432"/>
        <end position="457"/>
    </location>
</feature>
<feature type="compositionally biased region" description="Basic and acidic residues" evidence="1">
    <location>
        <begin position="1200"/>
        <end position="1210"/>
    </location>
</feature>
<feature type="compositionally biased region" description="Polar residues" evidence="1">
    <location>
        <begin position="769"/>
        <end position="781"/>
    </location>
</feature>